<sequence>MAREIRERKLCFLSLTSRSVDVDDSVISDGKRLQNLHCESSHFKMHQLPEKGSRAICFQPLKIPASPTNIHYQLRWKGKLSTSGSCKHSETEKLLYRGLSKSERYTSTFWMVCMDNQSIKKLDNNYMHAAQQYCP</sequence>
<evidence type="ECO:0000313" key="2">
    <source>
        <dbReference type="Proteomes" id="UP000007306"/>
    </source>
</evidence>
<dbReference type="AlphaFoldDB" id="I1P465"/>
<name>I1P465_ORYGL</name>
<accession>I1P465</accession>
<dbReference type="OMA" id="DNHYMHA"/>
<proteinExistence type="predicted"/>
<reference evidence="1" key="1">
    <citation type="submission" date="2015-06" db="UniProtKB">
        <authorList>
            <consortium name="EnsemblPlants"/>
        </authorList>
    </citation>
    <scope>IDENTIFICATION</scope>
</reference>
<evidence type="ECO:0000313" key="1">
    <source>
        <dbReference type="EnsemblPlants" id="ORGLA02G0277100.1"/>
    </source>
</evidence>
<organism evidence="1 2">
    <name type="scientific">Oryza glaberrima</name>
    <name type="common">African rice</name>
    <dbReference type="NCBI Taxonomy" id="4538"/>
    <lineage>
        <taxon>Eukaryota</taxon>
        <taxon>Viridiplantae</taxon>
        <taxon>Streptophyta</taxon>
        <taxon>Embryophyta</taxon>
        <taxon>Tracheophyta</taxon>
        <taxon>Spermatophyta</taxon>
        <taxon>Magnoliopsida</taxon>
        <taxon>Liliopsida</taxon>
        <taxon>Poales</taxon>
        <taxon>Poaceae</taxon>
        <taxon>BOP clade</taxon>
        <taxon>Oryzoideae</taxon>
        <taxon>Oryzeae</taxon>
        <taxon>Oryzinae</taxon>
        <taxon>Oryza</taxon>
    </lineage>
</organism>
<dbReference type="Gramene" id="ORGLA02G0277100.1">
    <property type="protein sequence ID" value="ORGLA02G0277100.1"/>
    <property type="gene ID" value="ORGLA02G0277100"/>
</dbReference>
<dbReference type="Proteomes" id="UP000007306">
    <property type="component" value="Chromosome 2"/>
</dbReference>
<dbReference type="HOGENOM" id="CLU_162271_0_0_1"/>
<protein>
    <submittedName>
        <fullName evidence="1">Uncharacterized protein</fullName>
    </submittedName>
</protein>
<keyword evidence="2" id="KW-1185">Reference proteome</keyword>
<dbReference type="EnsemblPlants" id="ORGLA02G0277100.1">
    <property type="protein sequence ID" value="ORGLA02G0277100.1"/>
    <property type="gene ID" value="ORGLA02G0277100"/>
</dbReference>
<reference evidence="1 2" key="2">
    <citation type="submission" date="2018-04" db="EMBL/GenBank/DDBJ databases">
        <title>OglaRS2 (Oryza glaberrima Reference Sequence Version 2).</title>
        <authorList>
            <person name="Zhang J."/>
            <person name="Kudrna D."/>
            <person name="Lee S."/>
            <person name="Talag J."/>
            <person name="Rajasekar S."/>
            <person name="Wing R.A."/>
        </authorList>
    </citation>
    <scope>NUCLEOTIDE SEQUENCE [LARGE SCALE GENOMIC DNA]</scope>
    <source>
        <strain evidence="1 2">cv. IRGC 96717</strain>
    </source>
</reference>